<dbReference type="PANTHER" id="PTHR33840">
    <property type="match status" value="1"/>
</dbReference>
<sequence length="412" mass="46734">MTNKHTEDAQASPDTVEARNLVVCCDGTSNEIGKQISNVLKLYRIAEKNEHQIVFYQPGIGTVAMPDSWGQWRQKARALFEMGTGYGLDRDVLNAYCFLASHYRKGDRIFLFGFSRGAYTVRVVAGMLYLIGLLREHQMNFAGYALKAYKGASTSDDYALARDFREIMRPEPVPIHFLGVWDTVASVVVPGRLPFSEMRLQKLPHTSNNPAVATFRHAMAIDEFRRMFRVEPWSDPQTFKPNRHAKATAESPQDIRQVWFAGCHSDVGGGFVEDESALSKYPLHWMLEQAADKGLRIRRAMVNHVVLGKKRKNAKLYTAPTPNGPLHRSLTLPWRLVEWLPKNVRFREWPGRRSLFGHYLPRGEPRFIGAGSLIHSSVEARLRENRSYTPSNLPESYETESTNGAPPSTGER</sequence>
<proteinExistence type="predicted"/>
<feature type="region of interest" description="Disordered" evidence="1">
    <location>
        <begin position="385"/>
        <end position="412"/>
    </location>
</feature>
<evidence type="ECO:0000313" key="3">
    <source>
        <dbReference type="EMBL" id="MBM7129973.1"/>
    </source>
</evidence>
<reference evidence="3" key="1">
    <citation type="submission" date="2020-10" db="EMBL/GenBank/DDBJ databases">
        <title>Phylogeny of dyella-like bacteria.</title>
        <authorList>
            <person name="Fu J."/>
        </authorList>
    </citation>
    <scope>NUCLEOTIDE SEQUENCE</scope>
    <source>
        <strain evidence="3">DHON07</strain>
    </source>
</reference>
<name>A0ABS2KGC8_9GAMM</name>
<dbReference type="EMBL" id="JADIKF010000038">
    <property type="protein sequence ID" value="MBM7129973.1"/>
    <property type="molecule type" value="Genomic_DNA"/>
</dbReference>
<evidence type="ECO:0000256" key="1">
    <source>
        <dbReference type="SAM" id="MobiDB-lite"/>
    </source>
</evidence>
<dbReference type="Pfam" id="PF09994">
    <property type="entry name" value="T6SS_Tle1-like_cat"/>
    <property type="match status" value="1"/>
</dbReference>
<dbReference type="InterPro" id="IPR018712">
    <property type="entry name" value="Tle1-like_cat"/>
</dbReference>
<protein>
    <submittedName>
        <fullName evidence="3">DUF2235 domain-containing protein</fullName>
    </submittedName>
</protein>
<accession>A0ABS2KGC8</accession>
<dbReference type="PANTHER" id="PTHR33840:SF1">
    <property type="entry name" value="TLE1 PHOSPHOLIPASE DOMAIN-CONTAINING PROTEIN"/>
    <property type="match status" value="1"/>
</dbReference>
<evidence type="ECO:0000313" key="4">
    <source>
        <dbReference type="Proteomes" id="UP001430193"/>
    </source>
</evidence>
<dbReference type="RefSeq" id="WP_204631564.1">
    <property type="nucleotide sequence ID" value="NZ_BSOC01000003.1"/>
</dbReference>
<feature type="compositionally biased region" description="Polar residues" evidence="1">
    <location>
        <begin position="387"/>
        <end position="406"/>
    </location>
</feature>
<keyword evidence="4" id="KW-1185">Reference proteome</keyword>
<dbReference type="Proteomes" id="UP001430193">
    <property type="component" value="Unassembled WGS sequence"/>
</dbReference>
<evidence type="ECO:0000259" key="2">
    <source>
        <dbReference type="Pfam" id="PF09994"/>
    </source>
</evidence>
<feature type="domain" description="T6SS Phospholipase effector Tle1-like catalytic" evidence="2">
    <location>
        <begin position="19"/>
        <end position="289"/>
    </location>
</feature>
<dbReference type="InterPro" id="IPR029058">
    <property type="entry name" value="AB_hydrolase_fold"/>
</dbReference>
<gene>
    <name evidence="3" type="ORF">ISS99_10570</name>
</gene>
<comment type="caution">
    <text evidence="3">The sequence shown here is derived from an EMBL/GenBank/DDBJ whole genome shotgun (WGS) entry which is preliminary data.</text>
</comment>
<organism evidence="3 4">
    <name type="scientific">Dyella mobilis</name>
    <dbReference type="NCBI Taxonomy" id="1849582"/>
    <lineage>
        <taxon>Bacteria</taxon>
        <taxon>Pseudomonadati</taxon>
        <taxon>Pseudomonadota</taxon>
        <taxon>Gammaproteobacteria</taxon>
        <taxon>Lysobacterales</taxon>
        <taxon>Rhodanobacteraceae</taxon>
        <taxon>Dyella</taxon>
    </lineage>
</organism>
<dbReference type="SUPFAM" id="SSF53474">
    <property type="entry name" value="alpha/beta-Hydrolases"/>
    <property type="match status" value="1"/>
</dbReference>